<dbReference type="EMBL" id="UGHS01000001">
    <property type="protein sequence ID" value="STO92231.1"/>
    <property type="molecule type" value="Genomic_DNA"/>
</dbReference>
<evidence type="ECO:0000256" key="3">
    <source>
        <dbReference type="ARBA" id="ARBA00022605"/>
    </source>
</evidence>
<dbReference type="OrthoDB" id="9801289at2"/>
<dbReference type="InterPro" id="IPR000706">
    <property type="entry name" value="AGPR_type-1"/>
</dbReference>
<evidence type="ECO:0000256" key="8">
    <source>
        <dbReference type="PROSITE-ProRule" id="PRU10010"/>
    </source>
</evidence>
<evidence type="ECO:0000256" key="6">
    <source>
        <dbReference type="ARBA" id="ARBA00050557"/>
    </source>
</evidence>
<dbReference type="Gene3D" id="3.40.50.720">
    <property type="entry name" value="NAD(P)-binding Rossmann-like Domain"/>
    <property type="match status" value="1"/>
</dbReference>
<organism evidence="10 11">
    <name type="scientific">Haemophilus pittmaniae</name>
    <dbReference type="NCBI Taxonomy" id="249188"/>
    <lineage>
        <taxon>Bacteria</taxon>
        <taxon>Pseudomonadati</taxon>
        <taxon>Pseudomonadota</taxon>
        <taxon>Gammaproteobacteria</taxon>
        <taxon>Pasteurellales</taxon>
        <taxon>Pasteurellaceae</taxon>
        <taxon>Haemophilus</taxon>
    </lineage>
</organism>
<evidence type="ECO:0000256" key="2">
    <source>
        <dbReference type="ARBA" id="ARBA00022571"/>
    </source>
</evidence>
<dbReference type="SUPFAM" id="SSF51735">
    <property type="entry name" value="NAD(P)-binding Rossmann-fold domains"/>
    <property type="match status" value="1"/>
</dbReference>
<dbReference type="GO" id="GO:0006526">
    <property type="term" value="P:L-arginine biosynthetic process"/>
    <property type="evidence" value="ECO:0007669"/>
    <property type="project" value="UniProtKB-UniRule"/>
</dbReference>
<dbReference type="CDD" id="cd17895">
    <property type="entry name" value="AGPR_1_N"/>
    <property type="match status" value="1"/>
</dbReference>
<dbReference type="PANTHER" id="PTHR32338:SF10">
    <property type="entry name" value="N-ACETYL-GAMMA-GLUTAMYL-PHOSPHATE REDUCTASE, CHLOROPLASTIC-RELATED"/>
    <property type="match status" value="1"/>
</dbReference>
<keyword evidence="2 7" id="KW-0055">Arginine biosynthesis</keyword>
<dbReference type="InterPro" id="IPR050085">
    <property type="entry name" value="AGPR"/>
</dbReference>
<dbReference type="Pfam" id="PF01118">
    <property type="entry name" value="Semialdhyde_dh"/>
    <property type="match status" value="1"/>
</dbReference>
<proteinExistence type="inferred from homology"/>
<gene>
    <name evidence="7 10" type="primary">argC</name>
    <name evidence="10" type="ORF">NCTC13335_00049</name>
</gene>
<dbReference type="Gene3D" id="3.30.360.10">
    <property type="entry name" value="Dihydrodipicolinate Reductase, domain 2"/>
    <property type="match status" value="1"/>
</dbReference>
<keyword evidence="4 7" id="KW-0521">NADP</keyword>
<evidence type="ECO:0000256" key="4">
    <source>
        <dbReference type="ARBA" id="ARBA00022857"/>
    </source>
</evidence>
<dbReference type="PROSITE" id="PS01224">
    <property type="entry name" value="ARGC"/>
    <property type="match status" value="1"/>
</dbReference>
<evidence type="ECO:0000256" key="7">
    <source>
        <dbReference type="HAMAP-Rule" id="MF_00150"/>
    </source>
</evidence>
<dbReference type="AlphaFoldDB" id="A0A377IVC8"/>
<accession>A0A377IVC8</accession>
<dbReference type="GO" id="GO:0051287">
    <property type="term" value="F:NAD binding"/>
    <property type="evidence" value="ECO:0007669"/>
    <property type="project" value="InterPro"/>
</dbReference>
<evidence type="ECO:0000313" key="10">
    <source>
        <dbReference type="EMBL" id="STO92231.1"/>
    </source>
</evidence>
<comment type="pathway">
    <text evidence="1 7">Amino-acid biosynthesis; L-arginine biosynthesis; N(2)-acetyl-L-ornithine from L-glutamate: step 3/4.</text>
</comment>
<dbReference type="HAMAP" id="MF_00150">
    <property type="entry name" value="ArgC_type1"/>
    <property type="match status" value="1"/>
</dbReference>
<dbReference type="SUPFAM" id="SSF55347">
    <property type="entry name" value="Glyceraldehyde-3-phosphate dehydrogenase-like, C-terminal domain"/>
    <property type="match status" value="1"/>
</dbReference>
<comment type="similarity">
    <text evidence="7">Belongs to the NAGSA dehydrogenase family. Type 1 subfamily.</text>
</comment>
<dbReference type="Proteomes" id="UP000255264">
    <property type="component" value="Unassembled WGS sequence"/>
</dbReference>
<dbReference type="GO" id="GO:0003942">
    <property type="term" value="F:N-acetyl-gamma-glutamyl-phosphate reductase activity"/>
    <property type="evidence" value="ECO:0007669"/>
    <property type="project" value="UniProtKB-UniRule"/>
</dbReference>
<comment type="function">
    <text evidence="7">Catalyzes the NADPH-dependent reduction of N-acetyl-5-glutamyl phosphate to yield N-acetyl-L-glutamate 5-semialdehyde.</text>
</comment>
<sequence length="342" mass="37559">MRVGILGITGYSGMTLYSLLAQHPKVTEIVLYGNAQHQADLTLQDVVPAFGNNPQPIQAFDTAKVQQETDCLFCATPSGVTAHLVGPLLAAQFPVIDLSGDFRLHSAKLYQHWYHQTDRILPDAAQITYGLSEFTDSYQSYIANPGCYATATLLALAPLAKAGLLESDFIVVDAKSGVSGAGKNPSASAHFPAINENLQVYRLNQHQHIPEIMQQLKKWDGQLDAIQFSTTLLPITRGIMVNIYAKIKHSISQSAIEQLFQQTYAQSPFVRFRGATLPTIKEVVGSNFCDIGINWNPRTQIVTLVSVIDNLMKGAAGQAVQNFNKYFGFEETLALPKYPLFP</sequence>
<evidence type="ECO:0000259" key="9">
    <source>
        <dbReference type="SMART" id="SM00859"/>
    </source>
</evidence>
<dbReference type="PANTHER" id="PTHR32338">
    <property type="entry name" value="N-ACETYL-GAMMA-GLUTAMYL-PHOSPHATE REDUCTASE, CHLOROPLASTIC-RELATED-RELATED"/>
    <property type="match status" value="1"/>
</dbReference>
<dbReference type="Pfam" id="PF22698">
    <property type="entry name" value="Semialdhyde_dhC_1"/>
    <property type="match status" value="1"/>
</dbReference>
<protein>
    <recommendedName>
        <fullName evidence="7">N-acetyl-gamma-glutamyl-phosphate reductase</fullName>
        <shortName evidence="7">AGPR</shortName>
        <ecNumber evidence="7">1.2.1.38</ecNumber>
    </recommendedName>
    <alternativeName>
        <fullName evidence="7">N-acetyl-glutamate semialdehyde dehydrogenase</fullName>
        <shortName evidence="7">NAGSA dehydrogenase</shortName>
    </alternativeName>
</protein>
<dbReference type="FunFam" id="3.30.360.10:FF:000014">
    <property type="entry name" value="N-acetyl-gamma-glutamyl-phosphate reductase"/>
    <property type="match status" value="1"/>
</dbReference>
<name>A0A377IVC8_9PAST</name>
<feature type="domain" description="Semialdehyde dehydrogenase NAD-binding" evidence="9">
    <location>
        <begin position="2"/>
        <end position="142"/>
    </location>
</feature>
<dbReference type="InterPro" id="IPR023013">
    <property type="entry name" value="AGPR_AS"/>
</dbReference>
<evidence type="ECO:0000256" key="5">
    <source>
        <dbReference type="ARBA" id="ARBA00023002"/>
    </source>
</evidence>
<keyword evidence="11" id="KW-1185">Reference proteome</keyword>
<comment type="catalytic activity">
    <reaction evidence="6 7">
        <text>N-acetyl-L-glutamate 5-semialdehyde + phosphate + NADP(+) = N-acetyl-L-glutamyl 5-phosphate + NADPH + H(+)</text>
        <dbReference type="Rhea" id="RHEA:21588"/>
        <dbReference type="ChEBI" id="CHEBI:15378"/>
        <dbReference type="ChEBI" id="CHEBI:29123"/>
        <dbReference type="ChEBI" id="CHEBI:43474"/>
        <dbReference type="ChEBI" id="CHEBI:57783"/>
        <dbReference type="ChEBI" id="CHEBI:57936"/>
        <dbReference type="ChEBI" id="CHEBI:58349"/>
        <dbReference type="EC" id="1.2.1.38"/>
    </reaction>
</comment>
<dbReference type="InterPro" id="IPR000534">
    <property type="entry name" value="Semialdehyde_DH_NAD-bd"/>
</dbReference>
<comment type="subcellular location">
    <subcellularLocation>
        <location evidence="7">Cytoplasm</location>
    </subcellularLocation>
</comment>
<keyword evidence="5 7" id="KW-0560">Oxidoreductase</keyword>
<dbReference type="GO" id="GO:0070401">
    <property type="term" value="F:NADP+ binding"/>
    <property type="evidence" value="ECO:0007669"/>
    <property type="project" value="InterPro"/>
</dbReference>
<dbReference type="UniPathway" id="UPA00068">
    <property type="reaction ID" value="UER00108"/>
</dbReference>
<evidence type="ECO:0000256" key="1">
    <source>
        <dbReference type="ARBA" id="ARBA00004862"/>
    </source>
</evidence>
<keyword evidence="7" id="KW-0963">Cytoplasm</keyword>
<dbReference type="InterPro" id="IPR058924">
    <property type="entry name" value="AGPR_dimerisation_dom"/>
</dbReference>
<reference evidence="10 11" key="1">
    <citation type="submission" date="2018-06" db="EMBL/GenBank/DDBJ databases">
        <authorList>
            <consortium name="Pathogen Informatics"/>
            <person name="Doyle S."/>
        </authorList>
    </citation>
    <scope>NUCLEOTIDE SEQUENCE [LARGE SCALE GENOMIC DNA]</scope>
    <source>
        <strain evidence="10 11">NCTC13335</strain>
    </source>
</reference>
<dbReference type="GO" id="GO:0005737">
    <property type="term" value="C:cytoplasm"/>
    <property type="evidence" value="ECO:0007669"/>
    <property type="project" value="UniProtKB-SubCell"/>
</dbReference>
<dbReference type="InterPro" id="IPR036291">
    <property type="entry name" value="NAD(P)-bd_dom_sf"/>
</dbReference>
<dbReference type="RefSeq" id="WP_115002426.1">
    <property type="nucleotide sequence ID" value="NZ_UGHS01000001.1"/>
</dbReference>
<dbReference type="SMART" id="SM00859">
    <property type="entry name" value="Semialdhyde_dh"/>
    <property type="match status" value="1"/>
</dbReference>
<dbReference type="CDD" id="cd23934">
    <property type="entry name" value="AGPR_1_C"/>
    <property type="match status" value="1"/>
</dbReference>
<feature type="active site" evidence="7 8">
    <location>
        <position position="147"/>
    </location>
</feature>
<dbReference type="EC" id="1.2.1.38" evidence="7"/>
<evidence type="ECO:0000313" key="11">
    <source>
        <dbReference type="Proteomes" id="UP000255264"/>
    </source>
</evidence>
<keyword evidence="3 7" id="KW-0028">Amino-acid biosynthesis</keyword>
<dbReference type="NCBIfam" id="TIGR01850">
    <property type="entry name" value="argC"/>
    <property type="match status" value="1"/>
</dbReference>